<accession>A0A316E5T1</accession>
<dbReference type="SUPFAM" id="SSF53474">
    <property type="entry name" value="alpha/beta-Hydrolases"/>
    <property type="match status" value="1"/>
</dbReference>
<sequence>MQRLLVLFTFLICYGVNAQITKEIFESFKLQERRDVSYYFPEEYNKDKKHPLIVVLDADYLFEQVVATAKYYSKFHGMPESIIVGIHQSKESIRLDDCAFDSQTGLPAEKGNQFFEFLGMEIIPYLDLNYNTAPFKMIVGYDITGNFENYWLFKEHPLFDAYINISPTLAPDMETNIPMRLEALNQQIFYQLILEGEKSKNTPRILAMDKAIKAIDKETLHYYFDEYPSADHLSVPTYGIGKAFDNIFGMFKPISPKEYKTQILTSEEPVFNYLENKYSSIENLFGIKKPVDLNDVMAIYAGSRKKEDFESLKPLSDLCKAEFPETMLGFYFEGEYYEQLGEPKKALRTFEKAFGMEEIDFLTKEMALEKIDALKADFGY</sequence>
<dbReference type="Gene3D" id="3.40.50.1820">
    <property type="entry name" value="alpha/beta hydrolase"/>
    <property type="match status" value="1"/>
</dbReference>
<reference evidence="1 4" key="2">
    <citation type="submission" date="2020-07" db="EMBL/GenBank/DDBJ databases">
        <title>The draft genome sequence of Maribacter polysiphoniae KCTC 22021.</title>
        <authorList>
            <person name="Mu L."/>
        </authorList>
    </citation>
    <scope>NUCLEOTIDE SEQUENCE [LARGE SCALE GENOMIC DNA]</scope>
    <source>
        <strain evidence="1 4">KCTC 22021</strain>
    </source>
</reference>
<dbReference type="RefSeq" id="WP_109648688.1">
    <property type="nucleotide sequence ID" value="NZ_JACWLN010000002.1"/>
</dbReference>
<dbReference type="AlphaFoldDB" id="A0A316E5T1"/>
<dbReference type="Proteomes" id="UP000651837">
    <property type="component" value="Unassembled WGS sequence"/>
</dbReference>
<dbReference type="InterPro" id="IPR000801">
    <property type="entry name" value="Esterase-like"/>
</dbReference>
<proteinExistence type="predicted"/>
<organism evidence="2 3">
    <name type="scientific">Maribacter polysiphoniae</name>
    <dbReference type="NCBI Taxonomy" id="429344"/>
    <lineage>
        <taxon>Bacteria</taxon>
        <taxon>Pseudomonadati</taxon>
        <taxon>Bacteroidota</taxon>
        <taxon>Flavobacteriia</taxon>
        <taxon>Flavobacteriales</taxon>
        <taxon>Flavobacteriaceae</taxon>
        <taxon>Maribacter</taxon>
    </lineage>
</organism>
<dbReference type="EMBL" id="JACWLN010000002">
    <property type="protein sequence ID" value="MBD1260302.1"/>
    <property type="molecule type" value="Genomic_DNA"/>
</dbReference>
<dbReference type="Gene3D" id="1.25.40.10">
    <property type="entry name" value="Tetratricopeptide repeat domain"/>
    <property type="match status" value="1"/>
</dbReference>
<reference evidence="2 3" key="1">
    <citation type="submission" date="2018-05" db="EMBL/GenBank/DDBJ databases">
        <title>Genomic Encyclopedia of Archaeal and Bacterial Type Strains, Phase II (KMG-II): from individual species to whole genera.</title>
        <authorList>
            <person name="Goeker M."/>
        </authorList>
    </citation>
    <scope>NUCLEOTIDE SEQUENCE [LARGE SCALE GENOMIC DNA]</scope>
    <source>
        <strain evidence="2 3">DSM 23514</strain>
    </source>
</reference>
<dbReference type="InterPro" id="IPR011990">
    <property type="entry name" value="TPR-like_helical_dom_sf"/>
</dbReference>
<name>A0A316E5T1_9FLAO</name>
<evidence type="ECO:0000313" key="1">
    <source>
        <dbReference type="EMBL" id="MBD1260302.1"/>
    </source>
</evidence>
<gene>
    <name evidence="1" type="ORF">HZY62_06870</name>
    <name evidence="2" type="ORF">LX92_00507</name>
</gene>
<dbReference type="Proteomes" id="UP000245667">
    <property type="component" value="Unassembled WGS sequence"/>
</dbReference>
<keyword evidence="4" id="KW-1185">Reference proteome</keyword>
<dbReference type="Pfam" id="PF00756">
    <property type="entry name" value="Esterase"/>
    <property type="match status" value="1"/>
</dbReference>
<dbReference type="EMBL" id="QGGQ01000001">
    <property type="protein sequence ID" value="PWK25764.1"/>
    <property type="molecule type" value="Genomic_DNA"/>
</dbReference>
<comment type="caution">
    <text evidence="2">The sequence shown here is derived from an EMBL/GenBank/DDBJ whole genome shotgun (WGS) entry which is preliminary data.</text>
</comment>
<dbReference type="InterPro" id="IPR029058">
    <property type="entry name" value="AB_hydrolase_fold"/>
</dbReference>
<evidence type="ECO:0000313" key="3">
    <source>
        <dbReference type="Proteomes" id="UP000245667"/>
    </source>
</evidence>
<dbReference type="OrthoDB" id="1142077at2"/>
<evidence type="ECO:0000313" key="4">
    <source>
        <dbReference type="Proteomes" id="UP000651837"/>
    </source>
</evidence>
<protein>
    <submittedName>
        <fullName evidence="1">Esterase</fullName>
    </submittedName>
</protein>
<evidence type="ECO:0000313" key="2">
    <source>
        <dbReference type="EMBL" id="PWK25764.1"/>
    </source>
</evidence>